<dbReference type="InterPro" id="IPR042178">
    <property type="entry name" value="Serpin_sf_1"/>
</dbReference>
<proteinExistence type="inferred from homology"/>
<feature type="domain" description="Serpin" evidence="3">
    <location>
        <begin position="1"/>
        <end position="278"/>
    </location>
</feature>
<dbReference type="GO" id="GO:0004867">
    <property type="term" value="F:serine-type endopeptidase inhibitor activity"/>
    <property type="evidence" value="ECO:0007669"/>
    <property type="project" value="InterPro"/>
</dbReference>
<dbReference type="Proteomes" id="UP001178507">
    <property type="component" value="Unassembled WGS sequence"/>
</dbReference>
<name>A0AA36I2F8_9DINO</name>
<comment type="similarity">
    <text evidence="1 2">Belongs to the serpin family.</text>
</comment>
<dbReference type="Gene3D" id="2.30.39.10">
    <property type="entry name" value="Alpha-1-antitrypsin, domain 1"/>
    <property type="match status" value="1"/>
</dbReference>
<feature type="non-terminal residue" evidence="4">
    <location>
        <position position="1"/>
    </location>
</feature>
<reference evidence="4" key="1">
    <citation type="submission" date="2023-08" db="EMBL/GenBank/DDBJ databases">
        <authorList>
            <person name="Chen Y."/>
            <person name="Shah S."/>
            <person name="Dougan E. K."/>
            <person name="Thang M."/>
            <person name="Chan C."/>
        </authorList>
    </citation>
    <scope>NUCLEOTIDE SEQUENCE</scope>
</reference>
<dbReference type="AlphaFoldDB" id="A0AA36I2F8"/>
<dbReference type="InterPro" id="IPR000215">
    <property type="entry name" value="Serpin_fam"/>
</dbReference>
<dbReference type="CDD" id="cd00172">
    <property type="entry name" value="serpin"/>
    <property type="match status" value="1"/>
</dbReference>
<dbReference type="SUPFAM" id="SSF56574">
    <property type="entry name" value="Serpins"/>
    <property type="match status" value="1"/>
</dbReference>
<dbReference type="Gene3D" id="3.30.497.10">
    <property type="entry name" value="Antithrombin, subunit I, domain 2"/>
    <property type="match status" value="1"/>
</dbReference>
<organism evidence="4 5">
    <name type="scientific">Effrenium voratum</name>
    <dbReference type="NCBI Taxonomy" id="2562239"/>
    <lineage>
        <taxon>Eukaryota</taxon>
        <taxon>Sar</taxon>
        <taxon>Alveolata</taxon>
        <taxon>Dinophyceae</taxon>
        <taxon>Suessiales</taxon>
        <taxon>Symbiodiniaceae</taxon>
        <taxon>Effrenium</taxon>
    </lineage>
</organism>
<gene>
    <name evidence="4" type="ORF">EVOR1521_LOCUS7288</name>
</gene>
<keyword evidence="5" id="KW-1185">Reference proteome</keyword>
<evidence type="ECO:0000256" key="1">
    <source>
        <dbReference type="ARBA" id="ARBA00009500"/>
    </source>
</evidence>
<dbReference type="Pfam" id="PF00079">
    <property type="entry name" value="Serpin"/>
    <property type="match status" value="1"/>
</dbReference>
<sequence>EGPIRFRFLEKEPSVSFRFLADIQKTFQADAFPLPSPDPMRINNWVKEKTQGLIPSLFEGPLDPLTVLVLVNTIYFKGSWASTFDAAKTTPGKFQSFKGKLPCDMMLKKEKNLSYADIAGFQAVQLPYSDMNTMATIILPKETGPGGLEKLVEGFDLEQVFHAMRPMEVELRMPRFKVSAGGSMKEALVALGIKETFGGSGGFLRMSDDPEVHLDEVMHKATVEVNEEGTVAAAATGAVMMTRCMPPPAQPMTVDRPFLFVISDKEGAISFIGKIVTPELSGIEAKLK</sequence>
<dbReference type="InterPro" id="IPR036186">
    <property type="entry name" value="Serpin_sf"/>
</dbReference>
<evidence type="ECO:0000313" key="5">
    <source>
        <dbReference type="Proteomes" id="UP001178507"/>
    </source>
</evidence>
<protein>
    <recommendedName>
        <fullName evidence="3">Serpin domain-containing protein</fullName>
    </recommendedName>
</protein>
<dbReference type="PANTHER" id="PTHR11461">
    <property type="entry name" value="SERINE PROTEASE INHIBITOR, SERPIN"/>
    <property type="match status" value="1"/>
</dbReference>
<dbReference type="SMART" id="SM00093">
    <property type="entry name" value="SERPIN"/>
    <property type="match status" value="1"/>
</dbReference>
<accession>A0AA36I2F8</accession>
<comment type="caution">
    <text evidence="4">The sequence shown here is derived from an EMBL/GenBank/DDBJ whole genome shotgun (WGS) entry which is preliminary data.</text>
</comment>
<dbReference type="GO" id="GO:0005615">
    <property type="term" value="C:extracellular space"/>
    <property type="evidence" value="ECO:0007669"/>
    <property type="project" value="InterPro"/>
</dbReference>
<dbReference type="InterPro" id="IPR023796">
    <property type="entry name" value="Serpin_dom"/>
</dbReference>
<evidence type="ECO:0000313" key="4">
    <source>
        <dbReference type="EMBL" id="CAJ1378894.1"/>
    </source>
</evidence>
<dbReference type="InterPro" id="IPR023795">
    <property type="entry name" value="Serpin_CS"/>
</dbReference>
<evidence type="ECO:0000259" key="3">
    <source>
        <dbReference type="SMART" id="SM00093"/>
    </source>
</evidence>
<dbReference type="PANTHER" id="PTHR11461:SF211">
    <property type="entry name" value="GH10112P-RELATED"/>
    <property type="match status" value="1"/>
</dbReference>
<dbReference type="InterPro" id="IPR042185">
    <property type="entry name" value="Serpin_sf_2"/>
</dbReference>
<dbReference type="PROSITE" id="PS00284">
    <property type="entry name" value="SERPIN"/>
    <property type="match status" value="1"/>
</dbReference>
<dbReference type="EMBL" id="CAUJNA010000580">
    <property type="protein sequence ID" value="CAJ1378894.1"/>
    <property type="molecule type" value="Genomic_DNA"/>
</dbReference>
<evidence type="ECO:0000256" key="2">
    <source>
        <dbReference type="RuleBase" id="RU000411"/>
    </source>
</evidence>